<dbReference type="GO" id="GO:0141148">
    <property type="term" value="F:enoyl-[acyl-carrier-protein] reductase (NADPH) activity"/>
    <property type="evidence" value="ECO:0007669"/>
    <property type="project" value="UniProtKB-EC"/>
</dbReference>
<dbReference type="InterPro" id="IPR051034">
    <property type="entry name" value="Mito_Enoyl-ACP_Reductase"/>
</dbReference>
<dbReference type="Pfam" id="PF00107">
    <property type="entry name" value="ADH_zinc_N"/>
    <property type="match status" value="1"/>
</dbReference>
<accession>A0A8H5HIB3</accession>
<comment type="caution">
    <text evidence="14">The sequence shown here is derived from an EMBL/GenBank/DDBJ whole genome shotgun (WGS) entry which is preliminary data.</text>
</comment>
<sequence>MPFFPTRRLLNELVNRAIVYSHNGDPSKVLTAFSYRPLPPPSPNTVNVKFVLAPINPADLNVIEGVYPAKPTPISYPASSGLGSDNSVFVGGNEGLAQVTEVGQGVSGLEKNDWVIMTKPQIGTWCTTKNVGAEDILKVPQMDGLSEVQAATMTVNPPTAYNMLQEFVSLNEGDWVVQNGANSAVWSLLSLNLRKSCNFASQVGQAVIQIAASRGLKTLNFVRPRDNLEELVNELQNLGATKVLTYDALADKSLRKDLKEWTGGKEIRLGLNCVGGQETTLMARLLGNDAHLVSYGAMSKQPLSLPTSLFIFKNLTSHGFWQSRWYSQKSRDEQKRLMDLLANLMSQGMLKAPSHEVISISAKESDEEAGRKVREVIAKTTGGQHGKKVLLKFSID</sequence>
<keyword evidence="8" id="KW-0443">Lipid metabolism</keyword>
<keyword evidence="6" id="KW-0809">Transit peptide</keyword>
<dbReference type="GO" id="GO:0006633">
    <property type="term" value="P:fatty acid biosynthetic process"/>
    <property type="evidence" value="ECO:0007669"/>
    <property type="project" value="UniProtKB-KW"/>
</dbReference>
<dbReference type="EMBL" id="JAACJP010000006">
    <property type="protein sequence ID" value="KAF5383834.1"/>
    <property type="molecule type" value="Genomic_DNA"/>
</dbReference>
<organism evidence="14 15">
    <name type="scientific">Tricholomella constricta</name>
    <dbReference type="NCBI Taxonomy" id="117010"/>
    <lineage>
        <taxon>Eukaryota</taxon>
        <taxon>Fungi</taxon>
        <taxon>Dikarya</taxon>
        <taxon>Basidiomycota</taxon>
        <taxon>Agaricomycotina</taxon>
        <taxon>Agaricomycetes</taxon>
        <taxon>Agaricomycetidae</taxon>
        <taxon>Agaricales</taxon>
        <taxon>Tricholomatineae</taxon>
        <taxon>Lyophyllaceae</taxon>
        <taxon>Tricholomella</taxon>
    </lineage>
</organism>
<gene>
    <name evidence="14" type="ORF">D9615_003675</name>
</gene>
<comment type="catalytic activity">
    <reaction evidence="12">
        <text>a 2,3-saturated acyl-[ACP] + NADP(+) = a (2E)-enoyl-[ACP] + NADPH + H(+)</text>
        <dbReference type="Rhea" id="RHEA:22564"/>
        <dbReference type="Rhea" id="RHEA-COMP:9925"/>
        <dbReference type="Rhea" id="RHEA-COMP:9926"/>
        <dbReference type="ChEBI" id="CHEBI:15378"/>
        <dbReference type="ChEBI" id="CHEBI:57783"/>
        <dbReference type="ChEBI" id="CHEBI:58349"/>
        <dbReference type="ChEBI" id="CHEBI:78784"/>
        <dbReference type="ChEBI" id="CHEBI:78785"/>
        <dbReference type="EC" id="1.3.1.104"/>
    </reaction>
</comment>
<keyword evidence="9" id="KW-0496">Mitochondrion</keyword>
<dbReference type="GO" id="GO:0005739">
    <property type="term" value="C:mitochondrion"/>
    <property type="evidence" value="ECO:0007669"/>
    <property type="project" value="UniProtKB-SubCell"/>
</dbReference>
<evidence type="ECO:0000256" key="10">
    <source>
        <dbReference type="ARBA" id="ARBA00023160"/>
    </source>
</evidence>
<dbReference type="Gene3D" id="3.90.180.10">
    <property type="entry name" value="Medium-chain alcohol dehydrogenases, catalytic domain"/>
    <property type="match status" value="1"/>
</dbReference>
<evidence type="ECO:0000256" key="1">
    <source>
        <dbReference type="ARBA" id="ARBA00004173"/>
    </source>
</evidence>
<dbReference type="EC" id="1.3.1.104" evidence="11"/>
<keyword evidence="10" id="KW-0275">Fatty acid biosynthesis</keyword>
<dbReference type="PANTHER" id="PTHR43981:SF2">
    <property type="entry name" value="ENOYL-[ACYL-CARRIER-PROTEIN] REDUCTASE, MITOCHONDRIAL"/>
    <property type="match status" value="1"/>
</dbReference>
<feature type="domain" description="Enoyl reductase (ER)" evidence="13">
    <location>
        <begin position="28"/>
        <end position="390"/>
    </location>
</feature>
<evidence type="ECO:0000259" key="13">
    <source>
        <dbReference type="SMART" id="SM00829"/>
    </source>
</evidence>
<comment type="subcellular location">
    <subcellularLocation>
        <location evidence="1">Mitochondrion</location>
    </subcellularLocation>
</comment>
<dbReference type="SUPFAM" id="SSF51735">
    <property type="entry name" value="NAD(P)-binding Rossmann-fold domains"/>
    <property type="match status" value="1"/>
</dbReference>
<dbReference type="InterPro" id="IPR036291">
    <property type="entry name" value="NAD(P)-bd_dom_sf"/>
</dbReference>
<dbReference type="Gene3D" id="3.40.50.720">
    <property type="entry name" value="NAD(P)-binding Rossmann-like Domain"/>
    <property type="match status" value="1"/>
</dbReference>
<reference evidence="14 15" key="1">
    <citation type="journal article" date="2020" name="ISME J.">
        <title>Uncovering the hidden diversity of litter-decomposition mechanisms in mushroom-forming fungi.</title>
        <authorList>
            <person name="Floudas D."/>
            <person name="Bentzer J."/>
            <person name="Ahren D."/>
            <person name="Johansson T."/>
            <person name="Persson P."/>
            <person name="Tunlid A."/>
        </authorList>
    </citation>
    <scope>NUCLEOTIDE SEQUENCE [LARGE SCALE GENOMIC DNA]</scope>
    <source>
        <strain evidence="14 15">CBS 661.87</strain>
    </source>
</reference>
<dbReference type="Proteomes" id="UP000565441">
    <property type="component" value="Unassembled WGS sequence"/>
</dbReference>
<evidence type="ECO:0000256" key="12">
    <source>
        <dbReference type="ARBA" id="ARBA00048843"/>
    </source>
</evidence>
<keyword evidence="5" id="KW-0521">NADP</keyword>
<keyword evidence="4" id="KW-0276">Fatty acid metabolism</keyword>
<proteinExistence type="inferred from homology"/>
<dbReference type="InterPro" id="IPR011032">
    <property type="entry name" value="GroES-like_sf"/>
</dbReference>
<evidence type="ECO:0000256" key="9">
    <source>
        <dbReference type="ARBA" id="ARBA00023128"/>
    </source>
</evidence>
<evidence type="ECO:0000256" key="6">
    <source>
        <dbReference type="ARBA" id="ARBA00022946"/>
    </source>
</evidence>
<dbReference type="FunFam" id="3.40.50.720:FF:000112">
    <property type="entry name" value="Enoyl-[acyl-carrier-protein] reductase 1, mitochondrial"/>
    <property type="match status" value="1"/>
</dbReference>
<evidence type="ECO:0000256" key="11">
    <source>
        <dbReference type="ARBA" id="ARBA00038963"/>
    </source>
</evidence>
<dbReference type="InterPro" id="IPR020843">
    <property type="entry name" value="ER"/>
</dbReference>
<comment type="similarity">
    <text evidence="2">Belongs to the zinc-containing alcohol dehydrogenase family. Quinone oxidoreductase subfamily.</text>
</comment>
<evidence type="ECO:0000313" key="14">
    <source>
        <dbReference type="EMBL" id="KAF5383834.1"/>
    </source>
</evidence>
<dbReference type="SMART" id="SM00829">
    <property type="entry name" value="PKS_ER"/>
    <property type="match status" value="1"/>
</dbReference>
<evidence type="ECO:0000256" key="3">
    <source>
        <dbReference type="ARBA" id="ARBA00022516"/>
    </source>
</evidence>
<keyword evidence="15" id="KW-1185">Reference proteome</keyword>
<keyword evidence="3" id="KW-0444">Lipid biosynthesis</keyword>
<dbReference type="InterPro" id="IPR013149">
    <property type="entry name" value="ADH-like_C"/>
</dbReference>
<dbReference type="PANTHER" id="PTHR43981">
    <property type="entry name" value="ENOYL-[ACYL-CARRIER-PROTEIN] REDUCTASE, MITOCHONDRIAL"/>
    <property type="match status" value="1"/>
</dbReference>
<dbReference type="SUPFAM" id="SSF50129">
    <property type="entry name" value="GroES-like"/>
    <property type="match status" value="1"/>
</dbReference>
<evidence type="ECO:0000256" key="4">
    <source>
        <dbReference type="ARBA" id="ARBA00022832"/>
    </source>
</evidence>
<dbReference type="Pfam" id="PF08240">
    <property type="entry name" value="ADH_N"/>
    <property type="match status" value="1"/>
</dbReference>
<evidence type="ECO:0000313" key="15">
    <source>
        <dbReference type="Proteomes" id="UP000565441"/>
    </source>
</evidence>
<protein>
    <recommendedName>
        <fullName evidence="11">enoyl-[acyl-carrier-protein] reductase</fullName>
        <ecNumber evidence="11">1.3.1.104</ecNumber>
    </recommendedName>
</protein>
<evidence type="ECO:0000256" key="5">
    <source>
        <dbReference type="ARBA" id="ARBA00022857"/>
    </source>
</evidence>
<name>A0A8H5HIB3_9AGAR</name>
<evidence type="ECO:0000256" key="7">
    <source>
        <dbReference type="ARBA" id="ARBA00023002"/>
    </source>
</evidence>
<keyword evidence="7" id="KW-0560">Oxidoreductase</keyword>
<evidence type="ECO:0000256" key="8">
    <source>
        <dbReference type="ARBA" id="ARBA00023098"/>
    </source>
</evidence>
<dbReference type="InterPro" id="IPR013154">
    <property type="entry name" value="ADH-like_N"/>
</dbReference>
<evidence type="ECO:0000256" key="2">
    <source>
        <dbReference type="ARBA" id="ARBA00010371"/>
    </source>
</evidence>
<dbReference type="CDD" id="cd08290">
    <property type="entry name" value="ETR"/>
    <property type="match status" value="1"/>
</dbReference>
<dbReference type="OrthoDB" id="7482721at2759"/>
<dbReference type="AlphaFoldDB" id="A0A8H5HIB3"/>